<dbReference type="RefSeq" id="WP_100993473.1">
    <property type="nucleotide sequence ID" value="NZ_CP025096.1"/>
</dbReference>
<name>A0A2K8ZAQ1_9BACT</name>
<evidence type="ECO:0000313" key="1">
    <source>
        <dbReference type="EMBL" id="AUD06943.1"/>
    </source>
</evidence>
<reference evidence="1 2" key="1">
    <citation type="submission" date="2017-11" db="EMBL/GenBank/DDBJ databases">
        <title>Taxonomic description and genome sequences of Spirosoma HA7 sp. nov., isolated from pollen microhabitat of Corylus avellana.</title>
        <authorList>
            <person name="Ambika Manirajan B."/>
            <person name="Suarez C."/>
            <person name="Ratering S."/>
            <person name="Geissler-Plaum R."/>
            <person name="Cardinale M."/>
            <person name="Sylvia S."/>
        </authorList>
    </citation>
    <scope>NUCLEOTIDE SEQUENCE [LARGE SCALE GENOMIC DNA]</scope>
    <source>
        <strain evidence="1 2">HA7</strain>
    </source>
</reference>
<dbReference type="NCBIfam" id="TIGR02118">
    <property type="entry name" value="EthD family reductase"/>
    <property type="match status" value="1"/>
</dbReference>
<gene>
    <name evidence="1" type="ORF">CWM47_36955</name>
</gene>
<dbReference type="EMBL" id="CP025096">
    <property type="protein sequence ID" value="AUD06943.1"/>
    <property type="molecule type" value="Genomic_DNA"/>
</dbReference>
<dbReference type="InterPro" id="IPR009799">
    <property type="entry name" value="EthD_dom"/>
</dbReference>
<dbReference type="GO" id="GO:0016491">
    <property type="term" value="F:oxidoreductase activity"/>
    <property type="evidence" value="ECO:0007669"/>
    <property type="project" value="InterPro"/>
</dbReference>
<proteinExistence type="predicted"/>
<dbReference type="KEGG" id="spir:CWM47_36955"/>
<dbReference type="OrthoDB" id="5343971at2"/>
<sequence length="113" mass="12792">MKNSDTSPQFCWTVLYPNHEGATFDFDHYTQTLVPEYVALLGENCVKYEVRKGLATPGALAPAFVCIASFWLTSGEEFRASMADERMKVVMEKIFAFTNIQSIRQFDQVLSGH</sequence>
<accession>A0A2K8ZAQ1</accession>
<dbReference type="Proteomes" id="UP000232883">
    <property type="component" value="Chromosome"/>
</dbReference>
<evidence type="ECO:0000313" key="2">
    <source>
        <dbReference type="Proteomes" id="UP000232883"/>
    </source>
</evidence>
<dbReference type="InterPro" id="IPR011008">
    <property type="entry name" value="Dimeric_a/b-barrel"/>
</dbReference>
<protein>
    <submittedName>
        <fullName evidence="1">EthD family reductase</fullName>
    </submittedName>
</protein>
<keyword evidence="2" id="KW-1185">Reference proteome</keyword>
<dbReference type="Gene3D" id="3.30.70.100">
    <property type="match status" value="1"/>
</dbReference>
<organism evidence="1 2">
    <name type="scientific">Spirosoma pollinicola</name>
    <dbReference type="NCBI Taxonomy" id="2057025"/>
    <lineage>
        <taxon>Bacteria</taxon>
        <taxon>Pseudomonadati</taxon>
        <taxon>Bacteroidota</taxon>
        <taxon>Cytophagia</taxon>
        <taxon>Cytophagales</taxon>
        <taxon>Cytophagaceae</taxon>
        <taxon>Spirosoma</taxon>
    </lineage>
</organism>
<dbReference type="SUPFAM" id="SSF54909">
    <property type="entry name" value="Dimeric alpha+beta barrel"/>
    <property type="match status" value="1"/>
</dbReference>
<dbReference type="AlphaFoldDB" id="A0A2K8ZAQ1"/>